<dbReference type="Proteomes" id="UP000463857">
    <property type="component" value="Chromosome"/>
</dbReference>
<organism evidence="1 2">
    <name type="scientific">Epidermidibacterium keratini</name>
    <dbReference type="NCBI Taxonomy" id="1891644"/>
    <lineage>
        <taxon>Bacteria</taxon>
        <taxon>Bacillati</taxon>
        <taxon>Actinomycetota</taxon>
        <taxon>Actinomycetes</taxon>
        <taxon>Sporichthyales</taxon>
        <taxon>Sporichthyaceae</taxon>
        <taxon>Epidermidibacterium</taxon>
    </lineage>
</organism>
<dbReference type="OrthoDB" id="4564026at2"/>
<accession>A0A7L4YP58</accession>
<evidence type="ECO:0000313" key="1">
    <source>
        <dbReference type="EMBL" id="QHC00858.1"/>
    </source>
</evidence>
<evidence type="ECO:0000313" key="2">
    <source>
        <dbReference type="Proteomes" id="UP000463857"/>
    </source>
</evidence>
<dbReference type="InParanoid" id="A0A7L4YP58"/>
<reference evidence="1 2" key="1">
    <citation type="journal article" date="2018" name="Int. J. Syst. Evol. Microbiol.">
        <title>Epidermidibacterium keratini gen. nov., sp. nov., a member of the family Sporichthyaceae, isolated from keratin epidermis.</title>
        <authorList>
            <person name="Lee D.G."/>
            <person name="Trujillo M.E."/>
            <person name="Kang S."/>
            <person name="Nam J.J."/>
            <person name="Kim Y.J."/>
        </authorList>
    </citation>
    <scope>NUCLEOTIDE SEQUENCE [LARGE SCALE GENOMIC DNA]</scope>
    <source>
        <strain evidence="1 2">EPI-7</strain>
    </source>
</reference>
<dbReference type="KEGG" id="eke:EK0264_11565"/>
<name>A0A7L4YP58_9ACTN</name>
<sequence>MAISLLYRKTSHTETLVEYEVLHDPDDPNETPMRLRLSVQGDATPHSDSPMTMGLRAAARMIMHRKATEGSWPNGGLIRS</sequence>
<dbReference type="RefSeq" id="WP_159545755.1">
    <property type="nucleotide sequence ID" value="NZ_CP047156.1"/>
</dbReference>
<proteinExistence type="predicted"/>
<dbReference type="AlphaFoldDB" id="A0A7L4YP58"/>
<keyword evidence="2" id="KW-1185">Reference proteome</keyword>
<gene>
    <name evidence="1" type="ORF">EK0264_11565</name>
</gene>
<dbReference type="EMBL" id="CP047156">
    <property type="protein sequence ID" value="QHC00858.1"/>
    <property type="molecule type" value="Genomic_DNA"/>
</dbReference>
<protein>
    <submittedName>
        <fullName evidence="1">Uncharacterized protein</fullName>
    </submittedName>
</protein>